<evidence type="ECO:0000313" key="3">
    <source>
        <dbReference type="EMBL" id="RWZ78945.1"/>
    </source>
</evidence>
<dbReference type="GO" id="GO:0003824">
    <property type="term" value="F:catalytic activity"/>
    <property type="evidence" value="ECO:0007669"/>
    <property type="project" value="InterPro"/>
</dbReference>
<comment type="caution">
    <text evidence="3">The sequence shown here is derived from an EMBL/GenBank/DDBJ whole genome shotgun (WGS) entry which is preliminary data.</text>
</comment>
<dbReference type="AlphaFoldDB" id="A0A4Q0AIB6"/>
<dbReference type="Pfam" id="PF01230">
    <property type="entry name" value="HIT"/>
    <property type="match status" value="1"/>
</dbReference>
<dbReference type="Proteomes" id="UP000289257">
    <property type="component" value="Unassembled WGS sequence"/>
</dbReference>
<gene>
    <name evidence="3" type="ORF">EOT05_04275</name>
</gene>
<dbReference type="InterPro" id="IPR011146">
    <property type="entry name" value="HIT-like"/>
</dbReference>
<keyword evidence="4" id="KW-1185">Reference proteome</keyword>
<evidence type="ECO:0000259" key="2">
    <source>
        <dbReference type="PROSITE" id="PS51084"/>
    </source>
</evidence>
<protein>
    <submittedName>
        <fullName evidence="3">HIT family protein</fullName>
    </submittedName>
</protein>
<name>A0A4Q0AIB6_9BACT</name>
<feature type="short sequence motif" description="Histidine triad motif" evidence="1">
    <location>
        <begin position="88"/>
        <end position="92"/>
    </location>
</feature>
<dbReference type="Gene3D" id="3.30.428.10">
    <property type="entry name" value="HIT-like"/>
    <property type="match status" value="1"/>
</dbReference>
<dbReference type="InterPro" id="IPR036265">
    <property type="entry name" value="HIT-like_sf"/>
</dbReference>
<dbReference type="EMBL" id="SCKX01000001">
    <property type="protein sequence ID" value="RWZ78945.1"/>
    <property type="molecule type" value="Genomic_DNA"/>
</dbReference>
<feature type="domain" description="HIT" evidence="2">
    <location>
        <begin position="1"/>
        <end position="103"/>
    </location>
</feature>
<dbReference type="PROSITE" id="PS51084">
    <property type="entry name" value="HIT_2"/>
    <property type="match status" value="1"/>
</dbReference>
<organism evidence="3 4">
    <name type="scientific">Candidatus Microsaccharimonas sossegonensis</name>
    <dbReference type="NCBI Taxonomy" id="2506948"/>
    <lineage>
        <taxon>Bacteria</taxon>
        <taxon>Candidatus Saccharimonadota</taxon>
        <taxon>Candidatus Saccharimonadia</taxon>
        <taxon>Candidatus Saccharimonadales</taxon>
        <taxon>Candidatus Saccharimonadaceae</taxon>
        <taxon>Candidatus Microsaccharimonas</taxon>
    </lineage>
</organism>
<accession>A0A4Q0AIB6</accession>
<evidence type="ECO:0000313" key="4">
    <source>
        <dbReference type="Proteomes" id="UP000289257"/>
    </source>
</evidence>
<evidence type="ECO:0000256" key="1">
    <source>
        <dbReference type="PROSITE-ProRule" id="PRU00464"/>
    </source>
</evidence>
<reference evidence="3" key="1">
    <citation type="submission" date="2019-01" db="EMBL/GenBank/DDBJ databases">
        <title>Genomic signatures and co-occurrence patterns of the ultra-small Saccharimodia (Patescibacteria phylum) suggest a symbiotic lifestyle.</title>
        <authorList>
            <person name="Lemos L."/>
            <person name="Medeiros J."/>
            <person name="Andreote F."/>
            <person name="Fernandes G."/>
            <person name="Varani A."/>
            <person name="Oliveira G."/>
            <person name="Pylro V."/>
        </authorList>
    </citation>
    <scope>NUCLEOTIDE SEQUENCE [LARGE SCALE GENOMIC DNA]</scope>
    <source>
        <strain evidence="3">AMD02</strain>
    </source>
</reference>
<sequence length="123" mass="14131">MPNNILRCNVLYEDDLWYITDMVDGELKHGYMMITKRHIKTPFDINEEEWAQLRDLIKKCKAMLDESSPDGANLGWNISPVGGQNVDHAHLHLFGRFADEPLASKGLRYAFKQPSNKRGSVKE</sequence>
<proteinExistence type="predicted"/>
<dbReference type="SUPFAM" id="SSF54197">
    <property type="entry name" value="HIT-like"/>
    <property type="match status" value="1"/>
</dbReference>